<dbReference type="Pfam" id="PF00178">
    <property type="entry name" value="Ets"/>
    <property type="match status" value="1"/>
</dbReference>
<proteinExistence type="inferred from homology"/>
<dbReference type="SMART" id="SM00413">
    <property type="entry name" value="ETS"/>
    <property type="match status" value="1"/>
</dbReference>
<dbReference type="WBParaSite" id="PEQ_0000187701-mRNA-1">
    <property type="protein sequence ID" value="PEQ_0000187701-mRNA-1"/>
    <property type="gene ID" value="PEQ_0000187701"/>
</dbReference>
<keyword evidence="5" id="KW-1185">Reference proteome</keyword>
<keyword evidence="2 3" id="KW-0238">DNA-binding</keyword>
<evidence type="ECO:0000256" key="2">
    <source>
        <dbReference type="ARBA" id="ARBA00023125"/>
    </source>
</evidence>
<dbReference type="PANTHER" id="PTHR11849:SF182">
    <property type="entry name" value="SAM POINTED DOMAIN-CONTAINING ETS TRANSCRIPTION FACTOR"/>
    <property type="match status" value="1"/>
</dbReference>
<reference evidence="6" key="1">
    <citation type="submission" date="2022-11" db="UniProtKB">
        <authorList>
            <consortium name="WormBaseParasite"/>
        </authorList>
    </citation>
    <scope>IDENTIFICATION</scope>
</reference>
<evidence type="ECO:0000256" key="3">
    <source>
        <dbReference type="RuleBase" id="RU004019"/>
    </source>
</evidence>
<protein>
    <submittedName>
        <fullName evidence="6">ETS domain-containing protein</fullName>
    </submittedName>
</protein>
<comment type="subcellular location">
    <subcellularLocation>
        <location evidence="3">Nucleus</location>
    </subcellularLocation>
</comment>
<comment type="similarity">
    <text evidence="1 3">Belongs to the ETS family.</text>
</comment>
<dbReference type="InterPro" id="IPR000418">
    <property type="entry name" value="Ets_dom"/>
</dbReference>
<sequence>MNTSRGEIGNYMRNSTDGIGVEGRSMSAPHFPRHSGTVHLWHFIRELLDHPKQYSSCVRWVDREEGWASFKNPRAQMNYDKLSRSLRQYYKKGIIQKPEKKQRLVYKFLPPYNL</sequence>
<feature type="domain" description="ETS" evidence="4">
    <location>
        <begin position="38"/>
        <end position="109"/>
    </location>
</feature>
<dbReference type="SUPFAM" id="SSF46785">
    <property type="entry name" value="Winged helix' DNA-binding domain"/>
    <property type="match status" value="1"/>
</dbReference>
<evidence type="ECO:0000313" key="6">
    <source>
        <dbReference type="WBParaSite" id="PEQ_0000187701-mRNA-1"/>
    </source>
</evidence>
<dbReference type="Proteomes" id="UP000887564">
    <property type="component" value="Unplaced"/>
</dbReference>
<accession>A0A914RJ72</accession>
<dbReference type="PROSITE" id="PS50061">
    <property type="entry name" value="ETS_DOMAIN_3"/>
    <property type="match status" value="1"/>
</dbReference>
<dbReference type="InterPro" id="IPR036390">
    <property type="entry name" value="WH_DNA-bd_sf"/>
</dbReference>
<dbReference type="PRINTS" id="PR00454">
    <property type="entry name" value="ETSDOMAIN"/>
</dbReference>
<dbReference type="GO" id="GO:0000981">
    <property type="term" value="F:DNA-binding transcription factor activity, RNA polymerase II-specific"/>
    <property type="evidence" value="ECO:0007669"/>
    <property type="project" value="TreeGrafter"/>
</dbReference>
<dbReference type="InterPro" id="IPR046328">
    <property type="entry name" value="ETS_fam"/>
</dbReference>
<dbReference type="AlphaFoldDB" id="A0A914RJ72"/>
<dbReference type="PROSITE" id="PS00346">
    <property type="entry name" value="ETS_DOMAIN_2"/>
    <property type="match status" value="1"/>
</dbReference>
<dbReference type="InterPro" id="IPR036388">
    <property type="entry name" value="WH-like_DNA-bd_sf"/>
</dbReference>
<dbReference type="GO" id="GO:0005634">
    <property type="term" value="C:nucleus"/>
    <property type="evidence" value="ECO:0007669"/>
    <property type="project" value="UniProtKB-SubCell"/>
</dbReference>
<dbReference type="PANTHER" id="PTHR11849">
    <property type="entry name" value="ETS"/>
    <property type="match status" value="1"/>
</dbReference>
<keyword evidence="3" id="KW-0539">Nucleus</keyword>
<evidence type="ECO:0000259" key="4">
    <source>
        <dbReference type="PROSITE" id="PS50061"/>
    </source>
</evidence>
<name>A0A914RJ72_PAREQ</name>
<dbReference type="GO" id="GO:0030154">
    <property type="term" value="P:cell differentiation"/>
    <property type="evidence" value="ECO:0007669"/>
    <property type="project" value="TreeGrafter"/>
</dbReference>
<dbReference type="Gene3D" id="1.10.10.10">
    <property type="entry name" value="Winged helix-like DNA-binding domain superfamily/Winged helix DNA-binding domain"/>
    <property type="match status" value="1"/>
</dbReference>
<dbReference type="GO" id="GO:0043565">
    <property type="term" value="F:sequence-specific DNA binding"/>
    <property type="evidence" value="ECO:0007669"/>
    <property type="project" value="InterPro"/>
</dbReference>
<evidence type="ECO:0000256" key="1">
    <source>
        <dbReference type="ARBA" id="ARBA00005562"/>
    </source>
</evidence>
<organism evidence="5 6">
    <name type="scientific">Parascaris equorum</name>
    <name type="common">Equine roundworm</name>
    <dbReference type="NCBI Taxonomy" id="6256"/>
    <lineage>
        <taxon>Eukaryota</taxon>
        <taxon>Metazoa</taxon>
        <taxon>Ecdysozoa</taxon>
        <taxon>Nematoda</taxon>
        <taxon>Chromadorea</taxon>
        <taxon>Rhabditida</taxon>
        <taxon>Spirurina</taxon>
        <taxon>Ascaridomorpha</taxon>
        <taxon>Ascaridoidea</taxon>
        <taxon>Ascarididae</taxon>
        <taxon>Parascaris</taxon>
    </lineage>
</organism>
<evidence type="ECO:0000313" key="5">
    <source>
        <dbReference type="Proteomes" id="UP000887564"/>
    </source>
</evidence>